<protein>
    <submittedName>
        <fullName evidence="2">Uncharacterized protein</fullName>
    </submittedName>
</protein>
<keyword evidence="1" id="KW-0472">Membrane</keyword>
<keyword evidence="3" id="KW-1185">Reference proteome</keyword>
<dbReference type="Proteomes" id="UP001162480">
    <property type="component" value="Chromosome 14"/>
</dbReference>
<gene>
    <name evidence="2" type="ORF">OCTVUL_1B016023</name>
</gene>
<evidence type="ECO:0000256" key="1">
    <source>
        <dbReference type="SAM" id="Phobius"/>
    </source>
</evidence>
<dbReference type="EMBL" id="OX597827">
    <property type="protein sequence ID" value="CAI9733155.1"/>
    <property type="molecule type" value="Genomic_DNA"/>
</dbReference>
<keyword evidence="1" id="KW-1133">Transmembrane helix</keyword>
<evidence type="ECO:0000313" key="3">
    <source>
        <dbReference type="Proteomes" id="UP001162480"/>
    </source>
</evidence>
<keyword evidence="1" id="KW-0812">Transmembrane</keyword>
<sequence length="72" mass="8232">MPSQAEGEIQGKNVNLDTISGGLYRLADKTEEKLLRRRSKVLPILVLLMLFLSTLRITTGIHFARKVKKYFN</sequence>
<proteinExistence type="predicted"/>
<feature type="transmembrane region" description="Helical" evidence="1">
    <location>
        <begin position="41"/>
        <end position="64"/>
    </location>
</feature>
<reference evidence="2" key="1">
    <citation type="submission" date="2023-08" db="EMBL/GenBank/DDBJ databases">
        <authorList>
            <person name="Alioto T."/>
            <person name="Alioto T."/>
            <person name="Gomez Garrido J."/>
        </authorList>
    </citation>
    <scope>NUCLEOTIDE SEQUENCE</scope>
</reference>
<name>A0AA36BEX8_OCTVU</name>
<organism evidence="2 3">
    <name type="scientific">Octopus vulgaris</name>
    <name type="common">Common octopus</name>
    <dbReference type="NCBI Taxonomy" id="6645"/>
    <lineage>
        <taxon>Eukaryota</taxon>
        <taxon>Metazoa</taxon>
        <taxon>Spiralia</taxon>
        <taxon>Lophotrochozoa</taxon>
        <taxon>Mollusca</taxon>
        <taxon>Cephalopoda</taxon>
        <taxon>Coleoidea</taxon>
        <taxon>Octopodiformes</taxon>
        <taxon>Octopoda</taxon>
        <taxon>Incirrata</taxon>
        <taxon>Octopodidae</taxon>
        <taxon>Octopus</taxon>
    </lineage>
</organism>
<evidence type="ECO:0000313" key="2">
    <source>
        <dbReference type="EMBL" id="CAI9733155.1"/>
    </source>
</evidence>
<accession>A0AA36BEX8</accession>
<dbReference type="AlphaFoldDB" id="A0AA36BEX8"/>